<comment type="caution">
    <text evidence="1">The sequence shown here is derived from an EMBL/GenBank/DDBJ whole genome shotgun (WGS) entry which is preliminary data.</text>
</comment>
<gene>
    <name evidence="1" type="ORF">MYP_1084</name>
</gene>
<keyword evidence="2" id="KW-1185">Reference proteome</keyword>
<name>A0A098LAA8_9BACT</name>
<accession>A0A098LAA8</accession>
<dbReference type="Proteomes" id="UP000030185">
    <property type="component" value="Unassembled WGS sequence"/>
</dbReference>
<dbReference type="EMBL" id="BBLT01000002">
    <property type="protein sequence ID" value="GAL83856.1"/>
    <property type="molecule type" value="Genomic_DNA"/>
</dbReference>
<reference evidence="1 2" key="1">
    <citation type="submission" date="2014-09" db="EMBL/GenBank/DDBJ databases">
        <title>Sporocytophaga myxococcoides PG-01 genome sequencing.</title>
        <authorList>
            <person name="Liu L."/>
            <person name="Gao P.J."/>
            <person name="Chen G.J."/>
            <person name="Wang L.S."/>
        </authorList>
    </citation>
    <scope>NUCLEOTIDE SEQUENCE [LARGE SCALE GENOMIC DNA]</scope>
    <source>
        <strain evidence="1 2">PG-01</strain>
    </source>
</reference>
<evidence type="ECO:0000313" key="1">
    <source>
        <dbReference type="EMBL" id="GAL83856.1"/>
    </source>
</evidence>
<protein>
    <submittedName>
        <fullName evidence="1">Uncharacterized protein</fullName>
    </submittedName>
</protein>
<evidence type="ECO:0000313" key="2">
    <source>
        <dbReference type="Proteomes" id="UP000030185"/>
    </source>
</evidence>
<sequence length="53" mass="6444">MFGYYIKRKKAEYHFSPQVKIIAKKIKKPKGIFRTISLKNIFPWGKTFNIYIY</sequence>
<dbReference type="AlphaFoldDB" id="A0A098LAA8"/>
<proteinExistence type="predicted"/>
<organism evidence="1 2">
    <name type="scientific">Sporocytophaga myxococcoides</name>
    <dbReference type="NCBI Taxonomy" id="153721"/>
    <lineage>
        <taxon>Bacteria</taxon>
        <taxon>Pseudomonadati</taxon>
        <taxon>Bacteroidota</taxon>
        <taxon>Cytophagia</taxon>
        <taxon>Cytophagales</taxon>
        <taxon>Cytophagaceae</taxon>
        <taxon>Sporocytophaga</taxon>
    </lineage>
</organism>